<protein>
    <submittedName>
        <fullName evidence="2">Uncharacterized protein</fullName>
    </submittedName>
</protein>
<feature type="region of interest" description="Disordered" evidence="1">
    <location>
        <begin position="43"/>
        <end position="99"/>
    </location>
</feature>
<name>A0A7C9VIN9_9BRAD</name>
<dbReference type="AlphaFoldDB" id="A0A7C9VIN9"/>
<dbReference type="Proteomes" id="UP000480266">
    <property type="component" value="Unassembled WGS sequence"/>
</dbReference>
<evidence type="ECO:0000256" key="1">
    <source>
        <dbReference type="SAM" id="MobiDB-lite"/>
    </source>
</evidence>
<comment type="caution">
    <text evidence="2">The sequence shown here is derived from an EMBL/GenBank/DDBJ whole genome shotgun (WGS) entry which is preliminary data.</text>
</comment>
<evidence type="ECO:0000313" key="2">
    <source>
        <dbReference type="EMBL" id="NGX98166.1"/>
    </source>
</evidence>
<reference evidence="2" key="1">
    <citation type="submission" date="2020-02" db="EMBL/GenBank/DDBJ databases">
        <title>Draft genome sequence of Candidatus Afipia apatlaquensis IBT-C3, a potential strain for decolorization of textile dyes.</title>
        <authorList>
            <person name="Sanchez-Reyes A."/>
            <person name="Breton-Deval L."/>
            <person name="Mangelson H."/>
            <person name="Sanchez-Flores A."/>
        </authorList>
    </citation>
    <scope>NUCLEOTIDE SEQUENCE [LARGE SCALE GENOMIC DNA]</scope>
    <source>
        <strain evidence="2">IBT-C3</strain>
    </source>
</reference>
<gene>
    <name evidence="2" type="ORF">G4V63_24055</name>
</gene>
<dbReference type="EMBL" id="JAAMRR010001215">
    <property type="protein sequence ID" value="NGX98166.1"/>
    <property type="molecule type" value="Genomic_DNA"/>
</dbReference>
<keyword evidence="3" id="KW-1185">Reference proteome</keyword>
<sequence length="122" mass="13259">MVIIIDVRRIVVIHMEVQIMKKILIMLISSLLVASLISGCSRAKPTNKGSNNQNTTTGTSAQASKDTSKLSDNDLTSIANDKDETAITEEDGTDIDQDLNDLDSILNQKDTLSDIPKSVDIK</sequence>
<feature type="compositionally biased region" description="Low complexity" evidence="1">
    <location>
        <begin position="46"/>
        <end position="63"/>
    </location>
</feature>
<feature type="compositionally biased region" description="Acidic residues" evidence="1">
    <location>
        <begin position="86"/>
        <end position="99"/>
    </location>
</feature>
<evidence type="ECO:0000313" key="3">
    <source>
        <dbReference type="Proteomes" id="UP000480266"/>
    </source>
</evidence>
<proteinExistence type="predicted"/>
<accession>A0A7C9VIN9</accession>
<organism evidence="2 3">
    <name type="scientific">Candidatus Afipia apatlaquensis</name>
    <dbReference type="NCBI Taxonomy" id="2712852"/>
    <lineage>
        <taxon>Bacteria</taxon>
        <taxon>Pseudomonadati</taxon>
        <taxon>Pseudomonadota</taxon>
        <taxon>Alphaproteobacteria</taxon>
        <taxon>Hyphomicrobiales</taxon>
        <taxon>Nitrobacteraceae</taxon>
        <taxon>Afipia</taxon>
    </lineage>
</organism>